<sequence length="293" mass="33988">MWREKLRSCTRSSEQFLREKVKVNGKTGNLGNVVHIERFKDKLIVISEKQFSKRYLKYLTKKYLKKNNLRDWRRVVASDKETYELRSFQISQDEGYEIFEDDVKRWFILETLMPVMHQVRRFGVSSYTGHFDHSWTWMLQVLSPTSDSRLSLLLPLSAFMEELYKNLILDSKESNQTQVCKANLALKKAEYDMGECYGFKNTGSHNVQKSQSSPPSHLKLLAFYIKVNERASFDLPVSSSDLIPIAHISACDSNIVSGPVLLNSSPLTQRIHHKLAHRNTHNSTKNPKFPSEL</sequence>
<comment type="caution">
    <text evidence="4">The sequence shown here is derived from an EMBL/GenBank/DDBJ whole genome shotgun (WGS) entry which is preliminary data.</text>
</comment>
<dbReference type="EMBL" id="JAEMGP010000014">
    <property type="protein sequence ID" value="KAG5200413.1"/>
    <property type="molecule type" value="Genomic_DNA"/>
</dbReference>
<proteinExistence type="inferred from homology"/>
<organism evidence="4 5">
    <name type="scientific">Ovis aries</name>
    <name type="common">Sheep</name>
    <dbReference type="NCBI Taxonomy" id="9940"/>
    <lineage>
        <taxon>Eukaryota</taxon>
        <taxon>Metazoa</taxon>
        <taxon>Chordata</taxon>
        <taxon>Craniata</taxon>
        <taxon>Vertebrata</taxon>
        <taxon>Euteleostomi</taxon>
        <taxon>Mammalia</taxon>
        <taxon>Eutheria</taxon>
        <taxon>Laurasiatheria</taxon>
        <taxon>Artiodactyla</taxon>
        <taxon>Ruminantia</taxon>
        <taxon>Pecora</taxon>
        <taxon>Bovidae</taxon>
        <taxon>Caprinae</taxon>
        <taxon>Ovis</taxon>
    </lineage>
</organism>
<gene>
    <name evidence="4" type="ORF">JEQ12_004947</name>
</gene>
<evidence type="ECO:0000256" key="2">
    <source>
        <dbReference type="ARBA" id="ARBA00022980"/>
    </source>
</evidence>
<accession>A0A836CYU7</accession>
<evidence type="ECO:0000313" key="5">
    <source>
        <dbReference type="Proteomes" id="UP000664991"/>
    </source>
</evidence>
<evidence type="ECO:0008006" key="6">
    <source>
        <dbReference type="Google" id="ProtNLM"/>
    </source>
</evidence>
<dbReference type="InterPro" id="IPR002671">
    <property type="entry name" value="Ribosomal_eL22"/>
</dbReference>
<name>A0A836CYU7_SHEEP</name>
<dbReference type="PANTHER" id="PTHR10064:SF1">
    <property type="entry name" value="RIBOSOMAL PROTEIN EL22-LIKE"/>
    <property type="match status" value="1"/>
</dbReference>
<evidence type="ECO:0000256" key="1">
    <source>
        <dbReference type="ARBA" id="ARBA00007817"/>
    </source>
</evidence>
<dbReference type="GO" id="GO:0003723">
    <property type="term" value="F:RNA binding"/>
    <property type="evidence" value="ECO:0007669"/>
    <property type="project" value="TreeGrafter"/>
</dbReference>
<dbReference type="AlphaFoldDB" id="A0A836CYU7"/>
<keyword evidence="3" id="KW-0687">Ribonucleoprotein</keyword>
<dbReference type="GO" id="GO:0002181">
    <property type="term" value="P:cytoplasmic translation"/>
    <property type="evidence" value="ECO:0007669"/>
    <property type="project" value="TreeGrafter"/>
</dbReference>
<reference evidence="4 5" key="1">
    <citation type="submission" date="2020-12" db="EMBL/GenBank/DDBJ databases">
        <title>De novo assembly of Tibetan sheep genome.</title>
        <authorList>
            <person name="Li X."/>
        </authorList>
    </citation>
    <scope>NUCLEOTIDE SEQUENCE [LARGE SCALE GENOMIC DNA]</scope>
    <source>
        <tissue evidence="4">Heart</tissue>
    </source>
</reference>
<dbReference type="GO" id="GO:1990904">
    <property type="term" value="C:ribonucleoprotein complex"/>
    <property type="evidence" value="ECO:0007669"/>
    <property type="project" value="UniProtKB-KW"/>
</dbReference>
<dbReference type="Pfam" id="PF01776">
    <property type="entry name" value="Ribosomal_L22e"/>
    <property type="match status" value="1"/>
</dbReference>
<dbReference type="Proteomes" id="UP000664991">
    <property type="component" value="Chromosome 14"/>
</dbReference>
<dbReference type="GO" id="GO:0003735">
    <property type="term" value="F:structural constituent of ribosome"/>
    <property type="evidence" value="ECO:0007669"/>
    <property type="project" value="InterPro"/>
</dbReference>
<keyword evidence="2" id="KW-0689">Ribosomal protein</keyword>
<comment type="similarity">
    <text evidence="1">Belongs to the eukaryotic ribosomal protein eL22 family.</text>
</comment>
<dbReference type="Gene3D" id="3.30.1360.210">
    <property type="match status" value="1"/>
</dbReference>
<dbReference type="GO" id="GO:0005840">
    <property type="term" value="C:ribosome"/>
    <property type="evidence" value="ECO:0007669"/>
    <property type="project" value="UniProtKB-KW"/>
</dbReference>
<evidence type="ECO:0000313" key="4">
    <source>
        <dbReference type="EMBL" id="KAG5200413.1"/>
    </source>
</evidence>
<protein>
    <recommendedName>
        <fullName evidence="6">60S ribosomal protein L22-like 1</fullName>
    </recommendedName>
</protein>
<dbReference type="PANTHER" id="PTHR10064">
    <property type="entry name" value="60S RIBOSOMAL PROTEIN L22"/>
    <property type="match status" value="1"/>
</dbReference>
<dbReference type="InterPro" id="IPR038526">
    <property type="entry name" value="Ribosomal_eL22_sf"/>
</dbReference>
<evidence type="ECO:0000256" key="3">
    <source>
        <dbReference type="ARBA" id="ARBA00023274"/>
    </source>
</evidence>